<accession>A0AAW0ELA3</accession>
<evidence type="ECO:0000313" key="3">
    <source>
        <dbReference type="Proteomes" id="UP001430356"/>
    </source>
</evidence>
<dbReference type="EMBL" id="JAECZO010000044">
    <property type="protein sequence ID" value="KAK7194938.1"/>
    <property type="molecule type" value="Genomic_DNA"/>
</dbReference>
<reference evidence="2 3" key="1">
    <citation type="journal article" date="2021" name="MBio">
        <title>A New Model Trypanosomatid, Novymonas esmeraldas: Genomic Perception of Its 'Candidatus Pandoraea novymonadis' Endosymbiont.</title>
        <authorList>
            <person name="Zakharova A."/>
            <person name="Saura A."/>
            <person name="Butenko A."/>
            <person name="Podesvova L."/>
            <person name="Warmusova S."/>
            <person name="Kostygov A.Y."/>
            <person name="Nenarokova A."/>
            <person name="Lukes J."/>
            <person name="Opperdoes F.R."/>
            <person name="Yurchenko V."/>
        </authorList>
    </citation>
    <scope>NUCLEOTIDE SEQUENCE [LARGE SCALE GENOMIC DNA]</scope>
    <source>
        <strain evidence="2 3">E262AT.01</strain>
    </source>
</reference>
<evidence type="ECO:0000256" key="1">
    <source>
        <dbReference type="SAM" id="MobiDB-lite"/>
    </source>
</evidence>
<name>A0AAW0ELA3_9TRYP</name>
<sequence length="256" mass="27266">MELVCGGCQCTLRYCPCCGAALPLRREGEARHGGGHDTLPSGTAACHAGADVVVTTPAAWRLDAAVWRQRLPRRPVSAYEVYLAVLGVAADAGETVGGGAAVRGITEDAFGEDLPPAAAAAVDAEHTREQQPPRDAALSWLRMAAAEKQAYAAEAQAWQDTLAAGGPAPPVEPHRQSRPPQTAPRSSTKRSAAGETRVRYPSSFDLFRAGLKGRRKMTMTEVCAVWRCMSAAEKAPYDVAAASQRTELRRHHALSR</sequence>
<dbReference type="Proteomes" id="UP001430356">
    <property type="component" value="Unassembled WGS sequence"/>
</dbReference>
<evidence type="ECO:0008006" key="4">
    <source>
        <dbReference type="Google" id="ProtNLM"/>
    </source>
</evidence>
<gene>
    <name evidence="2" type="ORF">NESM_000416300</name>
</gene>
<proteinExistence type="predicted"/>
<feature type="compositionally biased region" description="Polar residues" evidence="1">
    <location>
        <begin position="178"/>
        <end position="190"/>
    </location>
</feature>
<evidence type="ECO:0000313" key="2">
    <source>
        <dbReference type="EMBL" id="KAK7194938.1"/>
    </source>
</evidence>
<keyword evidence="3" id="KW-1185">Reference proteome</keyword>
<comment type="caution">
    <text evidence="2">The sequence shown here is derived from an EMBL/GenBank/DDBJ whole genome shotgun (WGS) entry which is preliminary data.</text>
</comment>
<protein>
    <recommendedName>
        <fullName evidence="4">HMG box domain-containing protein</fullName>
    </recommendedName>
</protein>
<dbReference type="AlphaFoldDB" id="A0AAW0ELA3"/>
<organism evidence="2 3">
    <name type="scientific">Novymonas esmeraldas</name>
    <dbReference type="NCBI Taxonomy" id="1808958"/>
    <lineage>
        <taxon>Eukaryota</taxon>
        <taxon>Discoba</taxon>
        <taxon>Euglenozoa</taxon>
        <taxon>Kinetoplastea</taxon>
        <taxon>Metakinetoplastina</taxon>
        <taxon>Trypanosomatida</taxon>
        <taxon>Trypanosomatidae</taxon>
        <taxon>Novymonas</taxon>
    </lineage>
</organism>
<feature type="region of interest" description="Disordered" evidence="1">
    <location>
        <begin position="163"/>
        <end position="196"/>
    </location>
</feature>